<comment type="catalytic activity">
    <reaction evidence="7">
        <text>L-threonyl-[protein] + ATP = O-phospho-L-threonyl-[protein] + ADP + H(+)</text>
        <dbReference type="Rhea" id="RHEA:46608"/>
        <dbReference type="Rhea" id="RHEA-COMP:11060"/>
        <dbReference type="Rhea" id="RHEA-COMP:11605"/>
        <dbReference type="ChEBI" id="CHEBI:15378"/>
        <dbReference type="ChEBI" id="CHEBI:30013"/>
        <dbReference type="ChEBI" id="CHEBI:30616"/>
        <dbReference type="ChEBI" id="CHEBI:61977"/>
        <dbReference type="ChEBI" id="CHEBI:456216"/>
        <dbReference type="EC" id="2.7.11.1"/>
    </reaction>
</comment>
<dbReference type="PROSITE" id="PS00108">
    <property type="entry name" value="PROTEIN_KINASE_ST"/>
    <property type="match status" value="1"/>
</dbReference>
<dbReference type="PANTHER" id="PTHR24346">
    <property type="entry name" value="MAP/MICROTUBULE AFFINITY-REGULATING KINASE"/>
    <property type="match status" value="1"/>
</dbReference>
<keyword evidence="2" id="KW-0723">Serine/threonine-protein kinase</keyword>
<feature type="domain" description="Protein kinase" evidence="9">
    <location>
        <begin position="1"/>
        <end position="147"/>
    </location>
</feature>
<dbReference type="Gene3D" id="1.10.510.10">
    <property type="entry name" value="Transferase(Phosphotransferase) domain 1"/>
    <property type="match status" value="1"/>
</dbReference>
<dbReference type="GO" id="GO:0005524">
    <property type="term" value="F:ATP binding"/>
    <property type="evidence" value="ECO:0007669"/>
    <property type="project" value="UniProtKB-KW"/>
</dbReference>
<reference evidence="10" key="1">
    <citation type="submission" date="2025-08" db="UniProtKB">
        <authorList>
            <consortium name="Ensembl"/>
        </authorList>
    </citation>
    <scope>IDENTIFICATION</scope>
</reference>
<evidence type="ECO:0000256" key="3">
    <source>
        <dbReference type="ARBA" id="ARBA00022679"/>
    </source>
</evidence>
<evidence type="ECO:0000313" key="11">
    <source>
        <dbReference type="Proteomes" id="UP000694388"/>
    </source>
</evidence>
<keyword evidence="6" id="KW-0067">ATP-binding</keyword>
<dbReference type="EC" id="2.7.11.1" evidence="1"/>
<organism evidence="10 11">
    <name type="scientific">Eptatretus burgeri</name>
    <name type="common">Inshore hagfish</name>
    <dbReference type="NCBI Taxonomy" id="7764"/>
    <lineage>
        <taxon>Eukaryota</taxon>
        <taxon>Metazoa</taxon>
        <taxon>Chordata</taxon>
        <taxon>Craniata</taxon>
        <taxon>Vertebrata</taxon>
        <taxon>Cyclostomata</taxon>
        <taxon>Myxini</taxon>
        <taxon>Myxiniformes</taxon>
        <taxon>Myxinidae</taxon>
        <taxon>Eptatretinae</taxon>
        <taxon>Eptatretus</taxon>
    </lineage>
</organism>
<keyword evidence="3" id="KW-0808">Transferase</keyword>
<accession>A0A8C4QG18</accession>
<comment type="catalytic activity">
    <reaction evidence="8">
        <text>L-seryl-[protein] + ATP = O-phospho-L-seryl-[protein] + ADP + H(+)</text>
        <dbReference type="Rhea" id="RHEA:17989"/>
        <dbReference type="Rhea" id="RHEA-COMP:9863"/>
        <dbReference type="Rhea" id="RHEA-COMP:11604"/>
        <dbReference type="ChEBI" id="CHEBI:15378"/>
        <dbReference type="ChEBI" id="CHEBI:29999"/>
        <dbReference type="ChEBI" id="CHEBI:30616"/>
        <dbReference type="ChEBI" id="CHEBI:83421"/>
        <dbReference type="ChEBI" id="CHEBI:456216"/>
        <dbReference type="EC" id="2.7.11.1"/>
    </reaction>
</comment>
<dbReference type="SUPFAM" id="SSF56112">
    <property type="entry name" value="Protein kinase-like (PK-like)"/>
    <property type="match status" value="1"/>
</dbReference>
<name>A0A8C4QG18_EPTBU</name>
<dbReference type="InterPro" id="IPR008271">
    <property type="entry name" value="Ser/Thr_kinase_AS"/>
</dbReference>
<evidence type="ECO:0000256" key="5">
    <source>
        <dbReference type="ARBA" id="ARBA00022777"/>
    </source>
</evidence>
<dbReference type="PROSITE" id="PS50011">
    <property type="entry name" value="PROTEIN_KINASE_DOM"/>
    <property type="match status" value="1"/>
</dbReference>
<reference evidence="10" key="2">
    <citation type="submission" date="2025-09" db="UniProtKB">
        <authorList>
            <consortium name="Ensembl"/>
        </authorList>
    </citation>
    <scope>IDENTIFICATION</scope>
</reference>
<dbReference type="InterPro" id="IPR000719">
    <property type="entry name" value="Prot_kinase_dom"/>
</dbReference>
<dbReference type="Pfam" id="PF00069">
    <property type="entry name" value="Pkinase"/>
    <property type="match status" value="1"/>
</dbReference>
<evidence type="ECO:0000259" key="9">
    <source>
        <dbReference type="PROSITE" id="PS50011"/>
    </source>
</evidence>
<dbReference type="GO" id="GO:0005737">
    <property type="term" value="C:cytoplasm"/>
    <property type="evidence" value="ECO:0007669"/>
    <property type="project" value="TreeGrafter"/>
</dbReference>
<dbReference type="GeneTree" id="ENSGT00940000166992"/>
<keyword evidence="5" id="KW-0418">Kinase</keyword>
<keyword evidence="11" id="KW-1185">Reference proteome</keyword>
<dbReference type="AlphaFoldDB" id="A0A8C4QG18"/>
<proteinExistence type="predicted"/>
<dbReference type="Proteomes" id="UP000694388">
    <property type="component" value="Unplaced"/>
</dbReference>
<evidence type="ECO:0000256" key="6">
    <source>
        <dbReference type="ARBA" id="ARBA00022840"/>
    </source>
</evidence>
<protein>
    <recommendedName>
        <fullName evidence="1">non-specific serine/threonine protein kinase</fullName>
        <ecNumber evidence="1">2.7.11.1</ecNumber>
    </recommendedName>
</protein>
<keyword evidence="4" id="KW-0547">Nucleotide-binding</keyword>
<dbReference type="GO" id="GO:0035556">
    <property type="term" value="P:intracellular signal transduction"/>
    <property type="evidence" value="ECO:0007669"/>
    <property type="project" value="TreeGrafter"/>
</dbReference>
<dbReference type="Ensembl" id="ENSEBUT00000015508.1">
    <property type="protein sequence ID" value="ENSEBUP00000014932.1"/>
    <property type="gene ID" value="ENSEBUG00000009416.1"/>
</dbReference>
<dbReference type="SMART" id="SM00220">
    <property type="entry name" value="S_TKc"/>
    <property type="match status" value="1"/>
</dbReference>
<evidence type="ECO:0000256" key="4">
    <source>
        <dbReference type="ARBA" id="ARBA00022741"/>
    </source>
</evidence>
<evidence type="ECO:0000256" key="7">
    <source>
        <dbReference type="ARBA" id="ARBA00047899"/>
    </source>
</evidence>
<dbReference type="GO" id="GO:0004674">
    <property type="term" value="F:protein serine/threonine kinase activity"/>
    <property type="evidence" value="ECO:0007669"/>
    <property type="project" value="UniProtKB-KW"/>
</dbReference>
<evidence type="ECO:0000256" key="8">
    <source>
        <dbReference type="ARBA" id="ARBA00048679"/>
    </source>
</evidence>
<sequence length="167" mass="18620">MASAFAYMHRKNVVHRDIKPCNVLCNDQLVVKVIDFGLAKVLNAGEKLFDESGTCGYMAPEISKDGYEGPPTDVWSLGILYIQLFLGVKFNGCLIIEKKSDAFTYSRVVSKLPPNSGVELAGLLLGMTYYEPELRFTMEEISSHNWFTACPSSEGKQPSFCTLDTFR</sequence>
<dbReference type="PANTHER" id="PTHR24346:SF30">
    <property type="entry name" value="MATERNAL EMBRYONIC LEUCINE ZIPPER KINASE"/>
    <property type="match status" value="1"/>
</dbReference>
<evidence type="ECO:0000256" key="2">
    <source>
        <dbReference type="ARBA" id="ARBA00022527"/>
    </source>
</evidence>
<evidence type="ECO:0000313" key="10">
    <source>
        <dbReference type="Ensembl" id="ENSEBUP00000014932.1"/>
    </source>
</evidence>
<dbReference type="InterPro" id="IPR011009">
    <property type="entry name" value="Kinase-like_dom_sf"/>
</dbReference>
<evidence type="ECO:0000256" key="1">
    <source>
        <dbReference type="ARBA" id="ARBA00012513"/>
    </source>
</evidence>